<dbReference type="HOGENOM" id="CLU_2969877_0_0_10"/>
<reference evidence="1 2" key="1">
    <citation type="submission" date="2008-08" db="EMBL/GenBank/DDBJ databases">
        <title>Draft genome sequence of Bacteroides plebeius (DSM 17135).</title>
        <authorList>
            <person name="Sudarsanam P."/>
            <person name="Ley R."/>
            <person name="Guruge J."/>
            <person name="Turnbaugh P.J."/>
            <person name="Mahowald M."/>
            <person name="Liep D."/>
            <person name="Gordon J."/>
        </authorList>
    </citation>
    <scope>NUCLEOTIDE SEQUENCE [LARGE SCALE GENOMIC DNA]</scope>
    <source>
        <strain evidence="2">DSM 17135 / JCM 12973 / M2</strain>
    </source>
</reference>
<dbReference type="Proteomes" id="UP000003452">
    <property type="component" value="Unassembled WGS sequence"/>
</dbReference>
<name>B5CYU7_PHOPM</name>
<evidence type="ECO:0000313" key="2">
    <source>
        <dbReference type="Proteomes" id="UP000003452"/>
    </source>
</evidence>
<reference evidence="1 2" key="2">
    <citation type="submission" date="2008-08" db="EMBL/GenBank/DDBJ databases">
        <authorList>
            <person name="Fulton L."/>
            <person name="Clifton S."/>
            <person name="Fulton B."/>
            <person name="Xu J."/>
            <person name="Minx P."/>
            <person name="Pepin K.H."/>
            <person name="Johnson M."/>
            <person name="Thiruvilangam P."/>
            <person name="Bhonagiri V."/>
            <person name="Nash W.E."/>
            <person name="Mardis E.R."/>
            <person name="Wilson R.K."/>
        </authorList>
    </citation>
    <scope>NUCLEOTIDE SEQUENCE [LARGE SCALE GENOMIC DNA]</scope>
    <source>
        <strain evidence="2">DSM 17135 / JCM 12973 / M2</strain>
    </source>
</reference>
<evidence type="ECO:0000313" key="1">
    <source>
        <dbReference type="EMBL" id="EDY95628.1"/>
    </source>
</evidence>
<sequence>MRNSAFFLNVGISHFFCRRFYYPSQKPSGRGVFCIKTKVWADLGNQTRENLYEKRDFG</sequence>
<gene>
    <name evidence="1" type="ORF">BACPLE_01904</name>
</gene>
<accession>B5CYU7</accession>
<dbReference type="AlphaFoldDB" id="B5CYU7"/>
<proteinExistence type="predicted"/>
<dbReference type="EMBL" id="ABQC02000019">
    <property type="protein sequence ID" value="EDY95628.1"/>
    <property type="molecule type" value="Genomic_DNA"/>
</dbReference>
<comment type="caution">
    <text evidence="1">The sequence shown here is derived from an EMBL/GenBank/DDBJ whole genome shotgun (WGS) entry which is preliminary data.</text>
</comment>
<organism evidence="1 2">
    <name type="scientific">Phocaeicola plebeius (strain DSM 17135 / JCM 12973 / CCUG 54634 / M2)</name>
    <name type="common">Bacteroides plebeius</name>
    <dbReference type="NCBI Taxonomy" id="484018"/>
    <lineage>
        <taxon>Bacteria</taxon>
        <taxon>Pseudomonadati</taxon>
        <taxon>Bacteroidota</taxon>
        <taxon>Bacteroidia</taxon>
        <taxon>Bacteroidales</taxon>
        <taxon>Bacteroidaceae</taxon>
        <taxon>Phocaeicola</taxon>
    </lineage>
</organism>
<protein>
    <submittedName>
        <fullName evidence="1">Uncharacterized protein</fullName>
    </submittedName>
</protein>